<comment type="caution">
    <text evidence="5">The sequence shown here is derived from an EMBL/GenBank/DDBJ whole genome shotgun (WGS) entry which is preliminary data.</text>
</comment>
<proteinExistence type="predicted"/>
<evidence type="ECO:0000313" key="5">
    <source>
        <dbReference type="EMBL" id="GAA3738701.1"/>
    </source>
</evidence>
<evidence type="ECO:0000256" key="2">
    <source>
        <dbReference type="ARBA" id="ARBA00023125"/>
    </source>
</evidence>
<dbReference type="SMART" id="SM00342">
    <property type="entry name" value="HTH_ARAC"/>
    <property type="match status" value="1"/>
</dbReference>
<keyword evidence="3" id="KW-0804">Transcription</keyword>
<dbReference type="RefSeq" id="WP_344969544.1">
    <property type="nucleotide sequence ID" value="NZ_BAABDD010000006.1"/>
</dbReference>
<dbReference type="Pfam" id="PF12833">
    <property type="entry name" value="HTH_18"/>
    <property type="match status" value="1"/>
</dbReference>
<evidence type="ECO:0000256" key="1">
    <source>
        <dbReference type="ARBA" id="ARBA00023015"/>
    </source>
</evidence>
<dbReference type="InterPro" id="IPR046532">
    <property type="entry name" value="DUF6597"/>
</dbReference>
<keyword evidence="1" id="KW-0805">Transcription regulation</keyword>
<dbReference type="InterPro" id="IPR050204">
    <property type="entry name" value="AraC_XylS_family_regulators"/>
</dbReference>
<keyword evidence="6" id="KW-1185">Reference proteome</keyword>
<dbReference type="Pfam" id="PF20240">
    <property type="entry name" value="DUF6597"/>
    <property type="match status" value="1"/>
</dbReference>
<evidence type="ECO:0000313" key="6">
    <source>
        <dbReference type="Proteomes" id="UP001500908"/>
    </source>
</evidence>
<dbReference type="InterPro" id="IPR018060">
    <property type="entry name" value="HTH_AraC"/>
</dbReference>
<evidence type="ECO:0000256" key="3">
    <source>
        <dbReference type="ARBA" id="ARBA00023163"/>
    </source>
</evidence>
<feature type="domain" description="HTH araC/xylS-type" evidence="4">
    <location>
        <begin position="125"/>
        <end position="221"/>
    </location>
</feature>
<dbReference type="PANTHER" id="PTHR46796:SF15">
    <property type="entry name" value="BLL1074 PROTEIN"/>
    <property type="match status" value="1"/>
</dbReference>
<evidence type="ECO:0000259" key="4">
    <source>
        <dbReference type="PROSITE" id="PS01124"/>
    </source>
</evidence>
<protein>
    <submittedName>
        <fullName evidence="5">Helix-turn-helix transcriptional regulator</fullName>
    </submittedName>
</protein>
<dbReference type="EMBL" id="BAABDD010000006">
    <property type="protein sequence ID" value="GAA3738701.1"/>
    <property type="molecule type" value="Genomic_DNA"/>
</dbReference>
<sequence>MAGAAVWRATADTAQVSAARVLPDGCMDLIWADDALMVAGPDTTAHLTAWRPGRDYVGLRFAPGTGPTILGVAAHELRDQRVGLAHLWPAGRVRRLTEHVAAAPRRGVALEEIAFGRLRRVEPPDPAILAAVDRLRAGATVAATAAAVGMGERHLYRRCLAALGYGPKTLARILRMNRALAMSRAGIPPATVAAEAGYADQPHLAREVRSLTGVPLSVLTP</sequence>
<keyword evidence="2" id="KW-0238">DNA-binding</keyword>
<gene>
    <name evidence="5" type="ORF">GCM10022402_18240</name>
</gene>
<organism evidence="5 6">
    <name type="scientific">Salinactinospora qingdaonensis</name>
    <dbReference type="NCBI Taxonomy" id="702744"/>
    <lineage>
        <taxon>Bacteria</taxon>
        <taxon>Bacillati</taxon>
        <taxon>Actinomycetota</taxon>
        <taxon>Actinomycetes</taxon>
        <taxon>Streptosporangiales</taxon>
        <taxon>Nocardiopsidaceae</taxon>
        <taxon>Salinactinospora</taxon>
    </lineage>
</organism>
<dbReference type="PANTHER" id="PTHR46796">
    <property type="entry name" value="HTH-TYPE TRANSCRIPTIONAL ACTIVATOR RHAS-RELATED"/>
    <property type="match status" value="1"/>
</dbReference>
<name>A0ABP7FFM7_9ACTN</name>
<reference evidence="6" key="1">
    <citation type="journal article" date="2019" name="Int. J. Syst. Evol. Microbiol.">
        <title>The Global Catalogue of Microorganisms (GCM) 10K type strain sequencing project: providing services to taxonomists for standard genome sequencing and annotation.</title>
        <authorList>
            <consortium name="The Broad Institute Genomics Platform"/>
            <consortium name="The Broad Institute Genome Sequencing Center for Infectious Disease"/>
            <person name="Wu L."/>
            <person name="Ma J."/>
        </authorList>
    </citation>
    <scope>NUCLEOTIDE SEQUENCE [LARGE SCALE GENOMIC DNA]</scope>
    <source>
        <strain evidence="6">JCM 17137</strain>
    </source>
</reference>
<dbReference type="Gene3D" id="1.10.10.60">
    <property type="entry name" value="Homeodomain-like"/>
    <property type="match status" value="1"/>
</dbReference>
<dbReference type="PROSITE" id="PS01124">
    <property type="entry name" value="HTH_ARAC_FAMILY_2"/>
    <property type="match status" value="1"/>
</dbReference>
<accession>A0ABP7FFM7</accession>
<dbReference type="Proteomes" id="UP001500908">
    <property type="component" value="Unassembled WGS sequence"/>
</dbReference>